<dbReference type="InterPro" id="IPR014032">
    <property type="entry name" value="Peptidase_A24A_bac"/>
</dbReference>
<feature type="transmembrane region" description="Helical" evidence="3">
    <location>
        <begin position="127"/>
        <end position="146"/>
    </location>
</feature>
<reference evidence="7" key="1">
    <citation type="journal article" date="2019" name="Int. J. Syst. Evol. Microbiol.">
        <title>The Global Catalogue of Microorganisms (GCM) 10K type strain sequencing project: providing services to taxonomists for standard genome sequencing and annotation.</title>
        <authorList>
            <consortium name="The Broad Institute Genomics Platform"/>
            <consortium name="The Broad Institute Genome Sequencing Center for Infectious Disease"/>
            <person name="Wu L."/>
            <person name="Ma J."/>
        </authorList>
    </citation>
    <scope>NUCLEOTIDE SEQUENCE [LARGE SCALE GENOMIC DNA]</scope>
    <source>
        <strain evidence="7">JCM 6307</strain>
    </source>
</reference>
<proteinExistence type="inferred from homology"/>
<dbReference type="PRINTS" id="PR00864">
    <property type="entry name" value="PREPILNPTASE"/>
</dbReference>
<dbReference type="Proteomes" id="UP001501358">
    <property type="component" value="Unassembled WGS sequence"/>
</dbReference>
<feature type="transmembrane region" description="Helical" evidence="3">
    <location>
        <begin position="102"/>
        <end position="121"/>
    </location>
</feature>
<dbReference type="RefSeq" id="WP_385450785.1">
    <property type="nucleotide sequence ID" value="NZ_BAAATA010000018.1"/>
</dbReference>
<sequence length="254" mass="25161">MNASLPAVLAVSAAAVCGAAAGAVLPRAAYRLSVEPEEPWRTACPAGHPLGRGLRGLLGPGRCRACPAGYAAYGPNPAAVSATTALLCAAVALVVGARPELAAWLLLVPLGVLMALVDGAVHRLPDVLTLPAAAGTVALLGVAALLPGAAPGTSWTRALLGAAALTAFYFVLFVVNPAGMGFGDVKLAVVVGAALGWYGWPVLLAGAFTGLLLGAVYGVGLVLLRRADRRTAVPFGPFMLAGALIGVCLGASAA</sequence>
<keyword evidence="4" id="KW-0732">Signal</keyword>
<dbReference type="InterPro" id="IPR050882">
    <property type="entry name" value="Prepilin_peptidase/N-MTase"/>
</dbReference>
<evidence type="ECO:0000256" key="2">
    <source>
        <dbReference type="RuleBase" id="RU003793"/>
    </source>
</evidence>
<dbReference type="PANTHER" id="PTHR30487:SF0">
    <property type="entry name" value="PREPILIN LEADER PEPTIDASE_N-METHYLTRANSFERASE-RELATED"/>
    <property type="match status" value="1"/>
</dbReference>
<organism evidence="6 7">
    <name type="scientific">Streptomyces thermolineatus</name>
    <dbReference type="NCBI Taxonomy" id="44033"/>
    <lineage>
        <taxon>Bacteria</taxon>
        <taxon>Bacillati</taxon>
        <taxon>Actinomycetota</taxon>
        <taxon>Actinomycetes</taxon>
        <taxon>Kitasatosporales</taxon>
        <taxon>Streptomycetaceae</taxon>
        <taxon>Streptomyces</taxon>
    </lineage>
</organism>
<dbReference type="InterPro" id="IPR000045">
    <property type="entry name" value="Prepilin_IV_endopep_pep"/>
</dbReference>
<feature type="chain" id="PRO_5045588828" evidence="4">
    <location>
        <begin position="23"/>
        <end position="254"/>
    </location>
</feature>
<feature type="transmembrane region" description="Helical" evidence="3">
    <location>
        <begin position="78"/>
        <end position="95"/>
    </location>
</feature>
<dbReference type="Pfam" id="PF01478">
    <property type="entry name" value="Peptidase_A24"/>
    <property type="match status" value="1"/>
</dbReference>
<evidence type="ECO:0000313" key="7">
    <source>
        <dbReference type="Proteomes" id="UP001501358"/>
    </source>
</evidence>
<dbReference type="PANTHER" id="PTHR30487">
    <property type="entry name" value="TYPE 4 PREPILIN-LIKE PROTEINS LEADER PEPTIDE-PROCESSING ENZYME"/>
    <property type="match status" value="1"/>
</dbReference>
<feature type="domain" description="Prepilin type IV endopeptidase peptidase" evidence="5">
    <location>
        <begin position="106"/>
        <end position="218"/>
    </location>
</feature>
<feature type="transmembrane region" description="Helical" evidence="3">
    <location>
        <begin position="158"/>
        <end position="178"/>
    </location>
</feature>
<keyword evidence="3" id="KW-1133">Transmembrane helix</keyword>
<evidence type="ECO:0000313" key="6">
    <source>
        <dbReference type="EMBL" id="GAA2494319.1"/>
    </source>
</evidence>
<comment type="similarity">
    <text evidence="1 2">Belongs to the peptidase A24 family.</text>
</comment>
<dbReference type="EMBL" id="BAAATA010000018">
    <property type="protein sequence ID" value="GAA2494319.1"/>
    <property type="molecule type" value="Genomic_DNA"/>
</dbReference>
<keyword evidence="7" id="KW-1185">Reference proteome</keyword>
<feature type="transmembrane region" description="Helical" evidence="3">
    <location>
        <begin position="235"/>
        <end position="253"/>
    </location>
</feature>
<protein>
    <submittedName>
        <fullName evidence="6">A24 family peptidase</fullName>
    </submittedName>
</protein>
<accession>A0ABP5Z8D7</accession>
<evidence type="ECO:0000259" key="5">
    <source>
        <dbReference type="Pfam" id="PF01478"/>
    </source>
</evidence>
<gene>
    <name evidence="6" type="ORF">GCM10010406_32980</name>
</gene>
<feature type="signal peptide" evidence="4">
    <location>
        <begin position="1"/>
        <end position="22"/>
    </location>
</feature>
<name>A0ABP5Z8D7_9ACTN</name>
<comment type="caution">
    <text evidence="6">The sequence shown here is derived from an EMBL/GenBank/DDBJ whole genome shotgun (WGS) entry which is preliminary data.</text>
</comment>
<evidence type="ECO:0000256" key="1">
    <source>
        <dbReference type="ARBA" id="ARBA00005801"/>
    </source>
</evidence>
<feature type="transmembrane region" description="Helical" evidence="3">
    <location>
        <begin position="198"/>
        <end position="223"/>
    </location>
</feature>
<dbReference type="Gene3D" id="1.20.120.1220">
    <property type="match status" value="1"/>
</dbReference>
<keyword evidence="3" id="KW-0472">Membrane</keyword>
<evidence type="ECO:0000256" key="4">
    <source>
        <dbReference type="SAM" id="SignalP"/>
    </source>
</evidence>
<keyword evidence="3" id="KW-0812">Transmembrane</keyword>
<evidence type="ECO:0000256" key="3">
    <source>
        <dbReference type="SAM" id="Phobius"/>
    </source>
</evidence>